<evidence type="ECO:0000313" key="4">
    <source>
        <dbReference type="Proteomes" id="UP000010467"/>
    </source>
</evidence>
<dbReference type="OrthoDB" id="9773828at2"/>
<sequence>MTQTINAAQSGTFKIGGELEVVRLGFGAMRVTGKGIWGESEDPQEARRVLARLPELGINFVDTADSYGPGTSEELIREVLHPYPKGFVIATKGGLTRTGPDQWHPVGRPEYLRQQLELSLRRLKVECIDLWQLHRIDPQVPADEQFGAMKEFQQEGKVRFLGLSEVKVPEIEAARQVVEITTVQNLYNLTNRQSEDVLNYCEQHGIGFIPWFPLATGELAREGSALDRIAKKLGAAPAQVALAWLLRRSPVMLPIPGTGKVRHLEENTAAASLSLGDEDFTALNELTA</sequence>
<evidence type="ECO:0000256" key="1">
    <source>
        <dbReference type="ARBA" id="ARBA00023002"/>
    </source>
</evidence>
<dbReference type="GO" id="GO:0016491">
    <property type="term" value="F:oxidoreductase activity"/>
    <property type="evidence" value="ECO:0007669"/>
    <property type="project" value="UniProtKB-KW"/>
</dbReference>
<accession>L0A2Q1</accession>
<dbReference type="InterPro" id="IPR023210">
    <property type="entry name" value="NADP_OxRdtase_dom"/>
</dbReference>
<dbReference type="PATRIC" id="fig|937777.3.peg.1778"/>
<name>L0A2Q1_DEIPD</name>
<dbReference type="InterPro" id="IPR020471">
    <property type="entry name" value="AKR"/>
</dbReference>
<dbReference type="HOGENOM" id="CLU_023205_2_1_0"/>
<evidence type="ECO:0000313" key="3">
    <source>
        <dbReference type="EMBL" id="AFZ67295.1"/>
    </source>
</evidence>
<dbReference type="RefSeq" id="WP_015235600.1">
    <property type="nucleotide sequence ID" value="NC_019793.1"/>
</dbReference>
<dbReference type="InterPro" id="IPR050791">
    <property type="entry name" value="Aldo-Keto_reductase"/>
</dbReference>
<keyword evidence="1" id="KW-0560">Oxidoreductase</keyword>
<dbReference type="PRINTS" id="PR00069">
    <property type="entry name" value="ALDKETRDTASE"/>
</dbReference>
<dbReference type="Proteomes" id="UP000010467">
    <property type="component" value="Chromosome"/>
</dbReference>
<dbReference type="Pfam" id="PF00248">
    <property type="entry name" value="Aldo_ket_red"/>
    <property type="match status" value="1"/>
</dbReference>
<evidence type="ECO:0000259" key="2">
    <source>
        <dbReference type="Pfam" id="PF00248"/>
    </source>
</evidence>
<gene>
    <name evidence="3" type="ordered locus">Deipe_1776</name>
</gene>
<dbReference type="KEGG" id="dpd:Deipe_1776"/>
<dbReference type="Gene3D" id="3.20.20.100">
    <property type="entry name" value="NADP-dependent oxidoreductase domain"/>
    <property type="match status" value="1"/>
</dbReference>
<protein>
    <submittedName>
        <fullName evidence="3">Putative oxidoreductase, aryl-alcohol dehydrogenase like protein</fullName>
    </submittedName>
</protein>
<keyword evidence="4" id="KW-1185">Reference proteome</keyword>
<reference evidence="4" key="1">
    <citation type="submission" date="2012-03" db="EMBL/GenBank/DDBJ databases">
        <title>Complete sequence of chromosome of Deinococcus peraridilitoris DSM 19664.</title>
        <authorList>
            <person name="Lucas S."/>
            <person name="Copeland A."/>
            <person name="Lapidus A."/>
            <person name="Glavina del Rio T."/>
            <person name="Dalin E."/>
            <person name="Tice H."/>
            <person name="Bruce D."/>
            <person name="Goodwin L."/>
            <person name="Pitluck S."/>
            <person name="Peters L."/>
            <person name="Mikhailova N."/>
            <person name="Lu M."/>
            <person name="Kyrpides N."/>
            <person name="Mavromatis K."/>
            <person name="Ivanova N."/>
            <person name="Brettin T."/>
            <person name="Detter J.C."/>
            <person name="Han C."/>
            <person name="Larimer F."/>
            <person name="Land M."/>
            <person name="Hauser L."/>
            <person name="Markowitz V."/>
            <person name="Cheng J.-F."/>
            <person name="Hugenholtz P."/>
            <person name="Woyke T."/>
            <person name="Wu D."/>
            <person name="Pukall R."/>
            <person name="Steenblock K."/>
            <person name="Brambilla E."/>
            <person name="Klenk H.-P."/>
            <person name="Eisen J.A."/>
        </authorList>
    </citation>
    <scope>NUCLEOTIDE SEQUENCE [LARGE SCALE GENOMIC DNA]</scope>
    <source>
        <strain evidence="4">DSM 19664 / LMG 22246 / CIP 109416 / KR-200</strain>
    </source>
</reference>
<dbReference type="GO" id="GO:0005737">
    <property type="term" value="C:cytoplasm"/>
    <property type="evidence" value="ECO:0007669"/>
    <property type="project" value="TreeGrafter"/>
</dbReference>
<proteinExistence type="predicted"/>
<dbReference type="eggNOG" id="COG0667">
    <property type="taxonomic scope" value="Bacteria"/>
</dbReference>
<dbReference type="PANTHER" id="PTHR43625:SF40">
    <property type="entry name" value="ALDO-KETO REDUCTASE YAKC [NADP(+)]"/>
    <property type="match status" value="1"/>
</dbReference>
<dbReference type="SUPFAM" id="SSF51430">
    <property type="entry name" value="NAD(P)-linked oxidoreductase"/>
    <property type="match status" value="1"/>
</dbReference>
<organism evidence="3 4">
    <name type="scientific">Deinococcus peraridilitoris (strain DSM 19664 / LMG 22246 / CIP 109416 / KR-200)</name>
    <dbReference type="NCBI Taxonomy" id="937777"/>
    <lineage>
        <taxon>Bacteria</taxon>
        <taxon>Thermotogati</taxon>
        <taxon>Deinococcota</taxon>
        <taxon>Deinococci</taxon>
        <taxon>Deinococcales</taxon>
        <taxon>Deinococcaceae</taxon>
        <taxon>Deinococcus</taxon>
    </lineage>
</organism>
<dbReference type="AlphaFoldDB" id="L0A2Q1"/>
<feature type="domain" description="NADP-dependent oxidoreductase" evidence="2">
    <location>
        <begin position="23"/>
        <end position="286"/>
    </location>
</feature>
<dbReference type="EMBL" id="CP003382">
    <property type="protein sequence ID" value="AFZ67295.1"/>
    <property type="molecule type" value="Genomic_DNA"/>
</dbReference>
<dbReference type="PANTHER" id="PTHR43625">
    <property type="entry name" value="AFLATOXIN B1 ALDEHYDE REDUCTASE"/>
    <property type="match status" value="1"/>
</dbReference>
<dbReference type="InterPro" id="IPR036812">
    <property type="entry name" value="NAD(P)_OxRdtase_dom_sf"/>
</dbReference>
<dbReference type="STRING" id="937777.Deipe_1776"/>
<dbReference type="CDD" id="cd19088">
    <property type="entry name" value="AKR_AKR13B1"/>
    <property type="match status" value="1"/>
</dbReference>